<accession>A0A5J9WB95</accession>
<comment type="caution">
    <text evidence="3">The sequence shown here is derived from an EMBL/GenBank/DDBJ whole genome shotgun (WGS) entry which is preliminary data.</text>
</comment>
<feature type="domain" description="DUF3615" evidence="1">
    <location>
        <begin position="476"/>
        <end position="585"/>
    </location>
</feature>
<dbReference type="Pfam" id="PF20235">
    <property type="entry name" value="PIR2-like_helical"/>
    <property type="match status" value="2"/>
</dbReference>
<dbReference type="AlphaFoldDB" id="A0A5J9WB95"/>
<dbReference type="PANTHER" id="PTHR33120">
    <property type="entry name" value="EXPRESSED PROTEIN-RELATED"/>
    <property type="match status" value="1"/>
</dbReference>
<evidence type="ECO:0000313" key="3">
    <source>
        <dbReference type="EMBL" id="TVU45175.1"/>
    </source>
</evidence>
<keyword evidence="4" id="KW-1185">Reference proteome</keyword>
<organism evidence="3 4">
    <name type="scientific">Eragrostis curvula</name>
    <name type="common">weeping love grass</name>
    <dbReference type="NCBI Taxonomy" id="38414"/>
    <lineage>
        <taxon>Eukaryota</taxon>
        <taxon>Viridiplantae</taxon>
        <taxon>Streptophyta</taxon>
        <taxon>Embryophyta</taxon>
        <taxon>Tracheophyta</taxon>
        <taxon>Spermatophyta</taxon>
        <taxon>Magnoliopsida</taxon>
        <taxon>Liliopsida</taxon>
        <taxon>Poales</taxon>
        <taxon>Poaceae</taxon>
        <taxon>PACMAD clade</taxon>
        <taxon>Chloridoideae</taxon>
        <taxon>Eragrostideae</taxon>
        <taxon>Eragrostidinae</taxon>
        <taxon>Eragrostis</taxon>
    </lineage>
</organism>
<evidence type="ECO:0000259" key="1">
    <source>
        <dbReference type="Pfam" id="PF12274"/>
    </source>
</evidence>
<feature type="domain" description="PIR2-like helical" evidence="2">
    <location>
        <begin position="253"/>
        <end position="362"/>
    </location>
</feature>
<sequence>MSSGSSSGSSSQESEGSVSLLDLLDHIDMHYKEAFDRLPVAELPELIPRLLEDGVCLGLLDPVSNIIANTVCSLGTLSGICAGAQTRGRKRKADDEKARKRDEVMSEITTDASNIFFLPPILRDGKVWKRRTVAQRSLEGLVTFLICYFRRLPVSEALRYLVLAKADLLAAVHLVNCSRGMGDTTCPTSSPTTLIALSRIHKLLKELLQQRDDPPEPVWQATLCASRDIKGTYSTTMFPLDSVNTLRYLLLEKIHLLYLKAIARLPTDALCRRHHRGLLKAGLCFGPAGDPVSNIILNAIWYDTTFPPHVDFKVDVISTKSLLRIECRSLNGLLAFLLKLFPSLGEHDAMMYLFRTNASLQNVISIASEGHKMSSSYEDAYKSAAEAAWHSHPDLQAEFATSTHPDLLTIFQSRQEVSYTLASRDVELISSYYADKFCPGESVQTVLSGIIPEATEIVSWHKKQFMANQWFISSKVNAAMRRYGEEKGSEYELHVVCGVNLDVPENGKHSYKHIQDGCPYAHINFLARPKSSNPDDTAPSLFFLECSNGEEDLDQLSLCCIVLESSADSGRCFHCESEGNKIVHPAVGIYRGRETDFEELARGQRKVGNEDLIGIGEMRMEFVGVLSDDSVYCDPTVDSDFSKSMREELSYEERGTHRILFKRSSQRIHYA</sequence>
<dbReference type="InterPro" id="IPR022059">
    <property type="entry name" value="DUF3615"/>
</dbReference>
<dbReference type="OrthoDB" id="685846at2759"/>
<evidence type="ECO:0000259" key="2">
    <source>
        <dbReference type="Pfam" id="PF20235"/>
    </source>
</evidence>
<feature type="domain" description="PIR2-like helical" evidence="2">
    <location>
        <begin position="25"/>
        <end position="175"/>
    </location>
</feature>
<protein>
    <submittedName>
        <fullName evidence="3">Uncharacterized protein</fullName>
    </submittedName>
</protein>
<evidence type="ECO:0000313" key="4">
    <source>
        <dbReference type="Proteomes" id="UP000324897"/>
    </source>
</evidence>
<reference evidence="3 4" key="1">
    <citation type="journal article" date="2019" name="Sci. Rep.">
        <title>A high-quality genome of Eragrostis curvula grass provides insights into Poaceae evolution and supports new strategies to enhance forage quality.</title>
        <authorList>
            <person name="Carballo J."/>
            <person name="Santos B.A.C.M."/>
            <person name="Zappacosta D."/>
            <person name="Garbus I."/>
            <person name="Selva J.P."/>
            <person name="Gallo C.A."/>
            <person name="Diaz A."/>
            <person name="Albertini E."/>
            <person name="Caccamo M."/>
            <person name="Echenique V."/>
        </authorList>
    </citation>
    <scope>NUCLEOTIDE SEQUENCE [LARGE SCALE GENOMIC DNA]</scope>
    <source>
        <strain evidence="4">cv. Victoria</strain>
        <tissue evidence="3">Leaf</tissue>
    </source>
</reference>
<dbReference type="Pfam" id="PF12274">
    <property type="entry name" value="DUF3615"/>
    <property type="match status" value="1"/>
</dbReference>
<dbReference type="Gramene" id="TVU45175">
    <property type="protein sequence ID" value="TVU45175"/>
    <property type="gene ID" value="EJB05_04650"/>
</dbReference>
<name>A0A5J9WB95_9POAL</name>
<proteinExistence type="predicted"/>
<dbReference type="InterPro" id="IPR046527">
    <property type="entry name" value="PIR2-like_helical"/>
</dbReference>
<gene>
    <name evidence="3" type="ORF">EJB05_04650</name>
</gene>
<dbReference type="Proteomes" id="UP000324897">
    <property type="component" value="Chromosome 5"/>
</dbReference>
<dbReference type="EMBL" id="RWGY01000004">
    <property type="protein sequence ID" value="TVU45175.1"/>
    <property type="molecule type" value="Genomic_DNA"/>
</dbReference>
<feature type="non-terminal residue" evidence="3">
    <location>
        <position position="1"/>
    </location>
</feature>